<dbReference type="EMBL" id="FWXN01000005">
    <property type="protein sequence ID" value="SMC57188.1"/>
    <property type="molecule type" value="Genomic_DNA"/>
</dbReference>
<protein>
    <submittedName>
        <fullName evidence="2">Uncharacterized protein</fullName>
    </submittedName>
</protein>
<accession>A0A1W2AAA1</accession>
<proteinExistence type="predicted"/>
<organism evidence="2 3">
    <name type="scientific">Janibacter indicus</name>
    <dbReference type="NCBI Taxonomy" id="857417"/>
    <lineage>
        <taxon>Bacteria</taxon>
        <taxon>Bacillati</taxon>
        <taxon>Actinomycetota</taxon>
        <taxon>Actinomycetes</taxon>
        <taxon>Micrococcales</taxon>
        <taxon>Intrasporangiaceae</taxon>
        <taxon>Janibacter</taxon>
    </lineage>
</organism>
<sequence length="41" mass="4423">MNLTTGLMTGAAMISVAGLPFVMAWVEQTLMTNTRVKPPRS</sequence>
<evidence type="ECO:0000256" key="1">
    <source>
        <dbReference type="SAM" id="Phobius"/>
    </source>
</evidence>
<evidence type="ECO:0000313" key="2">
    <source>
        <dbReference type="EMBL" id="SMC57188.1"/>
    </source>
</evidence>
<gene>
    <name evidence="2" type="ORF">SAMN06296429_105165</name>
</gene>
<dbReference type="RefSeq" id="WP_255494286.1">
    <property type="nucleotide sequence ID" value="NZ_CP013290.1"/>
</dbReference>
<keyword evidence="1" id="KW-1133">Transmembrane helix</keyword>
<reference evidence="2 3" key="1">
    <citation type="submission" date="2017-04" db="EMBL/GenBank/DDBJ databases">
        <authorList>
            <person name="Afonso C.L."/>
            <person name="Miller P.J."/>
            <person name="Scott M.A."/>
            <person name="Spackman E."/>
            <person name="Goraichik I."/>
            <person name="Dimitrov K.M."/>
            <person name="Suarez D.L."/>
            <person name="Swayne D.E."/>
        </authorList>
    </citation>
    <scope>NUCLEOTIDE SEQUENCE [LARGE SCALE GENOMIC DNA]</scope>
    <source>
        <strain evidence="2 3">CGMCC 1.12511</strain>
    </source>
</reference>
<evidence type="ECO:0000313" key="3">
    <source>
        <dbReference type="Proteomes" id="UP000192634"/>
    </source>
</evidence>
<keyword evidence="1" id="KW-0472">Membrane</keyword>
<feature type="transmembrane region" description="Helical" evidence="1">
    <location>
        <begin position="6"/>
        <end position="26"/>
    </location>
</feature>
<name>A0A1W2AAA1_9MICO</name>
<dbReference type="AlphaFoldDB" id="A0A1W2AAA1"/>
<dbReference type="Proteomes" id="UP000192634">
    <property type="component" value="Unassembled WGS sequence"/>
</dbReference>
<keyword evidence="1" id="KW-0812">Transmembrane</keyword>